<dbReference type="InterPro" id="IPR036390">
    <property type="entry name" value="WH_DNA-bd_sf"/>
</dbReference>
<gene>
    <name evidence="5" type="ORF">E4191_15380</name>
</gene>
<dbReference type="InterPro" id="IPR011711">
    <property type="entry name" value="GntR_C"/>
</dbReference>
<organism evidence="5 6">
    <name type="scientific">Paracoccus liaowanqingii</name>
    <dbReference type="NCBI Taxonomy" id="2560053"/>
    <lineage>
        <taxon>Bacteria</taxon>
        <taxon>Pseudomonadati</taxon>
        <taxon>Pseudomonadota</taxon>
        <taxon>Alphaproteobacteria</taxon>
        <taxon>Rhodobacterales</taxon>
        <taxon>Paracoccaceae</taxon>
        <taxon>Paracoccus</taxon>
    </lineage>
</organism>
<dbReference type="Pfam" id="PF00392">
    <property type="entry name" value="GntR"/>
    <property type="match status" value="1"/>
</dbReference>
<dbReference type="SUPFAM" id="SSF46785">
    <property type="entry name" value="Winged helix' DNA-binding domain"/>
    <property type="match status" value="1"/>
</dbReference>
<dbReference type="EMBL" id="CP038439">
    <property type="protein sequence ID" value="QBX36262.1"/>
    <property type="molecule type" value="Genomic_DNA"/>
</dbReference>
<name>A0A4V1BJH0_9RHOB</name>
<dbReference type="SUPFAM" id="SSF48008">
    <property type="entry name" value="GntR ligand-binding domain-like"/>
    <property type="match status" value="1"/>
</dbReference>
<dbReference type="PRINTS" id="PR00035">
    <property type="entry name" value="HTHGNTR"/>
</dbReference>
<evidence type="ECO:0000313" key="6">
    <source>
        <dbReference type="Proteomes" id="UP000296374"/>
    </source>
</evidence>
<dbReference type="GO" id="GO:0003677">
    <property type="term" value="F:DNA binding"/>
    <property type="evidence" value="ECO:0007669"/>
    <property type="project" value="UniProtKB-KW"/>
</dbReference>
<dbReference type="Proteomes" id="UP000296374">
    <property type="component" value="Chromosome"/>
</dbReference>
<protein>
    <submittedName>
        <fullName evidence="5">GntR family transcriptional regulator</fullName>
    </submittedName>
</protein>
<dbReference type="GO" id="GO:0003700">
    <property type="term" value="F:DNA-binding transcription factor activity"/>
    <property type="evidence" value="ECO:0007669"/>
    <property type="project" value="InterPro"/>
</dbReference>
<dbReference type="PANTHER" id="PTHR43537">
    <property type="entry name" value="TRANSCRIPTIONAL REGULATOR, GNTR FAMILY"/>
    <property type="match status" value="1"/>
</dbReference>
<evidence type="ECO:0000256" key="1">
    <source>
        <dbReference type="ARBA" id="ARBA00023015"/>
    </source>
</evidence>
<reference evidence="6" key="1">
    <citation type="submission" date="2019-03" db="EMBL/GenBank/DDBJ databases">
        <authorList>
            <person name="Li J."/>
        </authorList>
    </citation>
    <scope>NUCLEOTIDE SEQUENCE [LARGE SCALE GENOMIC DNA]</scope>
    <source>
        <strain evidence="6">2251</strain>
    </source>
</reference>
<dbReference type="InterPro" id="IPR008920">
    <property type="entry name" value="TF_FadR/GntR_C"/>
</dbReference>
<dbReference type="InterPro" id="IPR000524">
    <property type="entry name" value="Tscrpt_reg_HTH_GntR"/>
</dbReference>
<feature type="domain" description="HTH gntR-type" evidence="4">
    <location>
        <begin position="1"/>
        <end position="66"/>
    </location>
</feature>
<evidence type="ECO:0000256" key="3">
    <source>
        <dbReference type="ARBA" id="ARBA00023163"/>
    </source>
</evidence>
<accession>A0A4V1BJH0</accession>
<dbReference type="Pfam" id="PF07729">
    <property type="entry name" value="FCD"/>
    <property type="match status" value="1"/>
</dbReference>
<keyword evidence="3" id="KW-0804">Transcription</keyword>
<dbReference type="Gene3D" id="1.20.120.530">
    <property type="entry name" value="GntR ligand-binding domain-like"/>
    <property type="match status" value="1"/>
</dbReference>
<evidence type="ECO:0000313" key="5">
    <source>
        <dbReference type="EMBL" id="QBX36262.1"/>
    </source>
</evidence>
<keyword evidence="1" id="KW-0805">Transcription regulation</keyword>
<dbReference type="CDD" id="cd07377">
    <property type="entry name" value="WHTH_GntR"/>
    <property type="match status" value="1"/>
</dbReference>
<proteinExistence type="predicted"/>
<dbReference type="AlphaFoldDB" id="A0A4V1BJH0"/>
<dbReference type="KEGG" id="plia:E4191_15380"/>
<dbReference type="Gene3D" id="1.10.10.10">
    <property type="entry name" value="Winged helix-like DNA-binding domain superfamily/Winged helix DNA-binding domain"/>
    <property type="match status" value="1"/>
</dbReference>
<dbReference type="InterPro" id="IPR036388">
    <property type="entry name" value="WH-like_DNA-bd_sf"/>
</dbReference>
<evidence type="ECO:0000256" key="2">
    <source>
        <dbReference type="ARBA" id="ARBA00023125"/>
    </source>
</evidence>
<keyword evidence="2" id="KW-0238">DNA-binding</keyword>
<dbReference type="SMART" id="SM00345">
    <property type="entry name" value="HTH_GNTR"/>
    <property type="match status" value="1"/>
</dbReference>
<dbReference type="SMART" id="SM00895">
    <property type="entry name" value="FCD"/>
    <property type="match status" value="1"/>
</dbReference>
<dbReference type="PANTHER" id="PTHR43537:SF24">
    <property type="entry name" value="GLUCONATE OPERON TRANSCRIPTIONAL REPRESSOR"/>
    <property type="match status" value="1"/>
</dbReference>
<sequence length="221" mass="25058">MAAQICEMMRAAILAGEFAPGETVTETALAVRFGASRAPMREALRQLIDQGLVVSVPYTGTRIVDLSVKDINDIYSMRICLEVFAFEQIWDRRTLRFEKELRARHERLLNAIDAQDDVRAIDAELDLHGLSYEWSGNSILASSWSSVRGRLQVYWAAHHRAHGISGPKRDSHDEYIRLALSDDLETMKAEIQTHMRRGLETTKAFVDTLETTRANPSRSKK</sequence>
<dbReference type="PROSITE" id="PS50949">
    <property type="entry name" value="HTH_GNTR"/>
    <property type="match status" value="1"/>
</dbReference>
<evidence type="ECO:0000259" key="4">
    <source>
        <dbReference type="PROSITE" id="PS50949"/>
    </source>
</evidence>